<feature type="region of interest" description="Disordered" evidence="6">
    <location>
        <begin position="593"/>
        <end position="629"/>
    </location>
</feature>
<evidence type="ECO:0000256" key="5">
    <source>
        <dbReference type="ARBA" id="ARBA00023136"/>
    </source>
</evidence>
<feature type="compositionally biased region" description="Low complexity" evidence="6">
    <location>
        <begin position="620"/>
        <end position="629"/>
    </location>
</feature>
<feature type="transmembrane region" description="Helical" evidence="7">
    <location>
        <begin position="20"/>
        <end position="39"/>
    </location>
</feature>
<feature type="transmembrane region" description="Helical" evidence="7">
    <location>
        <begin position="321"/>
        <end position="347"/>
    </location>
</feature>
<feature type="transmembrane region" description="Helical" evidence="7">
    <location>
        <begin position="353"/>
        <end position="377"/>
    </location>
</feature>
<dbReference type="PANTHER" id="PTHR16172">
    <property type="entry name" value="MAJOR FACILITATOR SUPERFAMILY DOMAIN-CONTAINING PROTEIN 6-LIKE"/>
    <property type="match status" value="1"/>
</dbReference>
<dbReference type="Gene3D" id="1.20.1250.20">
    <property type="entry name" value="MFS general substrate transporter like domains"/>
    <property type="match status" value="2"/>
</dbReference>
<keyword evidence="4 7" id="KW-1133">Transmembrane helix</keyword>
<dbReference type="EMBL" id="JAINUG010000054">
    <property type="protein sequence ID" value="KAJ8404144.1"/>
    <property type="molecule type" value="Genomic_DNA"/>
</dbReference>
<feature type="region of interest" description="Disordered" evidence="6">
    <location>
        <begin position="225"/>
        <end position="248"/>
    </location>
</feature>
<name>A0AAD7WQ10_9TELE</name>
<dbReference type="PROSITE" id="PS51257">
    <property type="entry name" value="PROKAR_LIPOPROTEIN"/>
    <property type="match status" value="1"/>
</dbReference>
<feature type="transmembrane region" description="Helical" evidence="7">
    <location>
        <begin position="460"/>
        <end position="483"/>
    </location>
</feature>
<feature type="compositionally biased region" description="Basic and acidic residues" evidence="6">
    <location>
        <begin position="603"/>
        <end position="619"/>
    </location>
</feature>
<accession>A0AAD7WQ10</accession>
<comment type="caution">
    <text evidence="9">The sequence shown here is derived from an EMBL/GenBank/DDBJ whole genome shotgun (WGS) entry which is preliminary data.</text>
</comment>
<evidence type="ECO:0000256" key="4">
    <source>
        <dbReference type="ARBA" id="ARBA00022989"/>
    </source>
</evidence>
<comment type="subcellular location">
    <subcellularLocation>
        <location evidence="1">Membrane</location>
        <topology evidence="1">Multi-pass membrane protein</topology>
    </subcellularLocation>
</comment>
<keyword evidence="5 7" id="KW-0472">Membrane</keyword>
<feature type="transmembrane region" description="Helical" evidence="7">
    <location>
        <begin position="433"/>
        <end position="453"/>
    </location>
</feature>
<reference evidence="9" key="1">
    <citation type="journal article" date="2023" name="Science">
        <title>Genome structures resolve the early diversification of teleost fishes.</title>
        <authorList>
            <person name="Parey E."/>
            <person name="Louis A."/>
            <person name="Montfort J."/>
            <person name="Bouchez O."/>
            <person name="Roques C."/>
            <person name="Iampietro C."/>
            <person name="Lluch J."/>
            <person name="Castinel A."/>
            <person name="Donnadieu C."/>
            <person name="Desvignes T."/>
            <person name="Floi Bucao C."/>
            <person name="Jouanno E."/>
            <person name="Wen M."/>
            <person name="Mejri S."/>
            <person name="Dirks R."/>
            <person name="Jansen H."/>
            <person name="Henkel C."/>
            <person name="Chen W.J."/>
            <person name="Zahm M."/>
            <person name="Cabau C."/>
            <person name="Klopp C."/>
            <person name="Thompson A.W."/>
            <person name="Robinson-Rechavi M."/>
            <person name="Braasch I."/>
            <person name="Lecointre G."/>
            <person name="Bobe J."/>
            <person name="Postlethwait J.H."/>
            <person name="Berthelot C."/>
            <person name="Roest Crollius H."/>
            <person name="Guiguen Y."/>
        </authorList>
    </citation>
    <scope>NUCLEOTIDE SEQUENCE</scope>
    <source>
        <strain evidence="9">NC1722</strain>
    </source>
</reference>
<dbReference type="InterPro" id="IPR024989">
    <property type="entry name" value="MFS_assoc_dom"/>
</dbReference>
<dbReference type="AlphaFoldDB" id="A0AAD7WQ10"/>
<dbReference type="InterPro" id="IPR051717">
    <property type="entry name" value="MFS_MFSD6"/>
</dbReference>
<evidence type="ECO:0000256" key="2">
    <source>
        <dbReference type="ARBA" id="ARBA00005241"/>
    </source>
</evidence>
<evidence type="ECO:0000256" key="7">
    <source>
        <dbReference type="SAM" id="Phobius"/>
    </source>
</evidence>
<evidence type="ECO:0000259" key="8">
    <source>
        <dbReference type="Pfam" id="PF12832"/>
    </source>
</evidence>
<evidence type="ECO:0000313" key="10">
    <source>
        <dbReference type="Proteomes" id="UP001221898"/>
    </source>
</evidence>
<feature type="transmembrane region" description="Helical" evidence="7">
    <location>
        <begin position="46"/>
        <end position="66"/>
    </location>
</feature>
<dbReference type="GO" id="GO:0016020">
    <property type="term" value="C:membrane"/>
    <property type="evidence" value="ECO:0007669"/>
    <property type="project" value="UniProtKB-SubCell"/>
</dbReference>
<dbReference type="PANTHER" id="PTHR16172:SF41">
    <property type="entry name" value="MAJOR FACILITATOR SUPERFAMILY DOMAIN-CONTAINING PROTEIN 6-LIKE"/>
    <property type="match status" value="1"/>
</dbReference>
<evidence type="ECO:0000256" key="1">
    <source>
        <dbReference type="ARBA" id="ARBA00004141"/>
    </source>
</evidence>
<feature type="transmembrane region" description="Helical" evidence="7">
    <location>
        <begin position="78"/>
        <end position="98"/>
    </location>
</feature>
<proteinExistence type="inferred from homology"/>
<dbReference type="InterPro" id="IPR036259">
    <property type="entry name" value="MFS_trans_sf"/>
</dbReference>
<keyword evidence="3 7" id="KW-0812">Transmembrane</keyword>
<evidence type="ECO:0000256" key="6">
    <source>
        <dbReference type="SAM" id="MobiDB-lite"/>
    </source>
</evidence>
<keyword evidence="10" id="KW-1185">Reference proteome</keyword>
<dbReference type="Pfam" id="PF12832">
    <property type="entry name" value="MFS_1_like"/>
    <property type="match status" value="1"/>
</dbReference>
<sequence>MQRNDGQWDVTAASALAGTFHFLYSCSRACLFPFLTLYLRHLGLTATMVGVVMATRHLIILAWGPVSAHLARHYNQRRVVVTGSLLCSVAVSLLFLLIPPTDMAVANRHCNITRLWADAEDSGYPGNVTAMAGYHMAPVSWDTADRTLTVTGGDGISRTEVTVTRTSNAGASNTVAAPAINYIQEINGTLHTANRADGGRRILEGPQTPAPNSSVGFGRGQRVTGASAGNISRSSSPRKGIRSMVKRESKLEEEEEEVVARYEFLGSLKVMDAPHQLFFLVLMGVALWEGVATPLERAADDGLYEYLDFVDAAERQGAARVWGLLGAAGGVCGTGVLVGGLGCLIGARTPRSAVHFFAYALLNLFAIPAAVFLPMYLSTKREPAGRALKVLQQVRADPRAMLCVATAFLAGAAGSAIDDFLLWQMQDRGSSELHMGVALGVALLSQVLFHLLASARVSRLLSHGTAMAVGVACLGLQCLYYSFLWSAWSVLPAQALSVASAGALWWAVEGQCKGVATPETERCVRGAVREVAARVGAGLGSLVAGLVVERFTVAILFQGAAVVLLPWGLGLPAVLCRLPQRRRVNYSRLLAADGSEQSESESEAEKDWLVKAMQEDKNRNNNNSRDNGW</sequence>
<feature type="transmembrane region" description="Helical" evidence="7">
    <location>
        <begin position="398"/>
        <end position="417"/>
    </location>
</feature>
<feature type="transmembrane region" description="Helical" evidence="7">
    <location>
        <begin position="554"/>
        <end position="578"/>
    </location>
</feature>
<feature type="compositionally biased region" description="Polar residues" evidence="6">
    <location>
        <begin position="227"/>
        <end position="237"/>
    </location>
</feature>
<evidence type="ECO:0000256" key="3">
    <source>
        <dbReference type="ARBA" id="ARBA00022692"/>
    </source>
</evidence>
<organism evidence="9 10">
    <name type="scientific">Aldrovandia affinis</name>
    <dbReference type="NCBI Taxonomy" id="143900"/>
    <lineage>
        <taxon>Eukaryota</taxon>
        <taxon>Metazoa</taxon>
        <taxon>Chordata</taxon>
        <taxon>Craniata</taxon>
        <taxon>Vertebrata</taxon>
        <taxon>Euteleostomi</taxon>
        <taxon>Actinopterygii</taxon>
        <taxon>Neopterygii</taxon>
        <taxon>Teleostei</taxon>
        <taxon>Notacanthiformes</taxon>
        <taxon>Halosauridae</taxon>
        <taxon>Aldrovandia</taxon>
    </lineage>
</organism>
<protein>
    <recommendedName>
        <fullName evidence="8">Major facilitator superfamily associated domain-containing protein</fullName>
    </recommendedName>
</protein>
<dbReference type="Proteomes" id="UP001221898">
    <property type="component" value="Unassembled WGS sequence"/>
</dbReference>
<feature type="domain" description="Major facilitator superfamily associated" evidence="8">
    <location>
        <begin position="20"/>
        <end position="558"/>
    </location>
</feature>
<evidence type="ECO:0000313" key="9">
    <source>
        <dbReference type="EMBL" id="KAJ8404144.1"/>
    </source>
</evidence>
<gene>
    <name evidence="9" type="ORF">AAFF_G00339170</name>
</gene>
<comment type="similarity">
    <text evidence="2">Belongs to the major facilitator superfamily. MFSD6 family.</text>
</comment>
<dbReference type="SUPFAM" id="SSF103473">
    <property type="entry name" value="MFS general substrate transporter"/>
    <property type="match status" value="2"/>
</dbReference>